<reference evidence="2" key="2">
    <citation type="submission" date="2021-09" db="EMBL/GenBank/DDBJ databases">
        <authorList>
            <person name="Gilroy R."/>
        </authorList>
    </citation>
    <scope>NUCLEOTIDE SEQUENCE</scope>
    <source>
        <strain evidence="2">ChiBcec21-2208</strain>
    </source>
</reference>
<proteinExistence type="predicted"/>
<evidence type="ECO:0000256" key="1">
    <source>
        <dbReference type="SAM" id="Coils"/>
    </source>
</evidence>
<feature type="coiled-coil region" evidence="1">
    <location>
        <begin position="57"/>
        <end position="84"/>
    </location>
</feature>
<comment type="caution">
    <text evidence="2">The sequence shown here is derived from an EMBL/GenBank/DDBJ whole genome shotgun (WGS) entry which is preliminary data.</text>
</comment>
<keyword evidence="1" id="KW-0175">Coiled coil</keyword>
<dbReference type="EMBL" id="DYVE01000057">
    <property type="protein sequence ID" value="HJG27411.1"/>
    <property type="molecule type" value="Genomic_DNA"/>
</dbReference>
<accession>A0A921IIG9</accession>
<dbReference type="AlphaFoldDB" id="A0A921IIG9"/>
<evidence type="ECO:0000313" key="3">
    <source>
        <dbReference type="Proteomes" id="UP000782880"/>
    </source>
</evidence>
<dbReference type="Proteomes" id="UP000782880">
    <property type="component" value="Unassembled WGS sequence"/>
</dbReference>
<gene>
    <name evidence="2" type="ORF">K8V20_02025</name>
</gene>
<protein>
    <submittedName>
        <fullName evidence="2">Uncharacterized protein</fullName>
    </submittedName>
</protein>
<reference evidence="2" key="1">
    <citation type="journal article" date="2021" name="PeerJ">
        <title>Extensive microbial diversity within the chicken gut microbiome revealed by metagenomics and culture.</title>
        <authorList>
            <person name="Gilroy R."/>
            <person name="Ravi A."/>
            <person name="Getino M."/>
            <person name="Pursley I."/>
            <person name="Horton D.L."/>
            <person name="Alikhan N.F."/>
            <person name="Baker D."/>
            <person name="Gharbi K."/>
            <person name="Hall N."/>
            <person name="Watson M."/>
            <person name="Adriaenssens E.M."/>
            <person name="Foster-Nyarko E."/>
            <person name="Jarju S."/>
            <person name="Secka A."/>
            <person name="Antonio M."/>
            <person name="Oren A."/>
            <person name="Chaudhuri R.R."/>
            <person name="La Ragione R."/>
            <person name="Hildebrand F."/>
            <person name="Pallen M.J."/>
        </authorList>
    </citation>
    <scope>NUCLEOTIDE SEQUENCE</scope>
    <source>
        <strain evidence="2">ChiBcec21-2208</strain>
    </source>
</reference>
<sequence>MMHGGLELARPRRHKIRLWVWLILLAALLLIWFFPRLAAACPAGLRHWDETLGNFLLPRYTERLAELTEQNAALHSQLAAARDALTENEAFRSLTGCGRAEGSWQPGQVVVRRAHSVTLSCTGEEGAAVLDPQGRYAGRVTRSGTNDTCEVTLVGAEDFSCAGLAGGYAGLLEYTGEWLLTALPADCGLNTGTPVTTPGGYWLGTLAAAPQPDEDGLTACAPLTDTADLSSTVFFVKIG</sequence>
<name>A0A921IIG9_9FIRM</name>
<organism evidence="2 3">
    <name type="scientific">Subdoligranulum variabile</name>
    <dbReference type="NCBI Taxonomy" id="214851"/>
    <lineage>
        <taxon>Bacteria</taxon>
        <taxon>Bacillati</taxon>
        <taxon>Bacillota</taxon>
        <taxon>Clostridia</taxon>
        <taxon>Eubacteriales</taxon>
        <taxon>Oscillospiraceae</taxon>
        <taxon>Subdoligranulum</taxon>
    </lineage>
</organism>
<evidence type="ECO:0000313" key="2">
    <source>
        <dbReference type="EMBL" id="HJG27411.1"/>
    </source>
</evidence>